<evidence type="ECO:0000256" key="1">
    <source>
        <dbReference type="ARBA" id="ARBA00022723"/>
    </source>
</evidence>
<keyword evidence="3" id="KW-0862">Zinc</keyword>
<accession>A0A978VPC5</accession>
<dbReference type="InterPro" id="IPR052035">
    <property type="entry name" value="ZnF_BED_domain_contain"/>
</dbReference>
<keyword evidence="5" id="KW-0804">Transcription</keyword>
<evidence type="ECO:0000256" key="6">
    <source>
        <dbReference type="PROSITE-ProRule" id="PRU00027"/>
    </source>
</evidence>
<evidence type="ECO:0000259" key="7">
    <source>
        <dbReference type="PROSITE" id="PS50808"/>
    </source>
</evidence>
<sequence length="195" mass="22388">MDGLQINLESSSFEMPINLEDVASPMEGVTSGHKVKHKRKLISKVWSYFDVLPLDVDGKQKCKCKDCGTIYLCDSKYGTENLVRHLKNCVKRDTRDIGQLLISQDRGTISLNASKFDFEHFRELVTSAIIMHDLPFQFVEYEGIRTIFQYLHPDIQLVSRNTAKSNVLKMHLKEKCRIKCMLDATPGRICLTFDL</sequence>
<keyword evidence="2 6" id="KW-0863">Zinc-finger</keyword>
<keyword evidence="1" id="KW-0479">Metal-binding</keyword>
<dbReference type="InterPro" id="IPR003656">
    <property type="entry name" value="Znf_BED"/>
</dbReference>
<name>A0A978VPC5_ZIZJJ</name>
<dbReference type="Proteomes" id="UP000813462">
    <property type="component" value="Unassembled WGS sequence"/>
</dbReference>
<protein>
    <recommendedName>
        <fullName evidence="7">BED-type domain-containing protein</fullName>
    </recommendedName>
</protein>
<evidence type="ECO:0000313" key="9">
    <source>
        <dbReference type="Proteomes" id="UP000813462"/>
    </source>
</evidence>
<evidence type="ECO:0000256" key="5">
    <source>
        <dbReference type="ARBA" id="ARBA00023163"/>
    </source>
</evidence>
<evidence type="ECO:0000256" key="4">
    <source>
        <dbReference type="ARBA" id="ARBA00023015"/>
    </source>
</evidence>
<dbReference type="EMBL" id="JAEACU010000003">
    <property type="protein sequence ID" value="KAH7537400.1"/>
    <property type="molecule type" value="Genomic_DNA"/>
</dbReference>
<keyword evidence="4" id="KW-0805">Transcription regulation</keyword>
<reference evidence="8" key="1">
    <citation type="journal article" date="2021" name="Front. Plant Sci.">
        <title>Chromosome-Scale Genome Assembly for Chinese Sour Jujube and Insights Into Its Genome Evolution and Domestication Signature.</title>
        <authorList>
            <person name="Shen L.-Y."/>
            <person name="Luo H."/>
            <person name="Wang X.-L."/>
            <person name="Wang X.-M."/>
            <person name="Qiu X.-J."/>
            <person name="Liu H."/>
            <person name="Zhou S.-S."/>
            <person name="Jia K.-H."/>
            <person name="Nie S."/>
            <person name="Bao Y.-T."/>
            <person name="Zhang R.-G."/>
            <person name="Yun Q.-Z."/>
            <person name="Chai Y.-H."/>
            <person name="Lu J.-Y."/>
            <person name="Li Y."/>
            <person name="Zhao S.-W."/>
            <person name="Mao J.-F."/>
            <person name="Jia S.-G."/>
            <person name="Mao Y.-M."/>
        </authorList>
    </citation>
    <scope>NUCLEOTIDE SEQUENCE</scope>
    <source>
        <strain evidence="8">AT0</strain>
        <tissue evidence="8">Leaf</tissue>
    </source>
</reference>
<dbReference type="Pfam" id="PF02892">
    <property type="entry name" value="zf-BED"/>
    <property type="match status" value="1"/>
</dbReference>
<dbReference type="SUPFAM" id="SSF57667">
    <property type="entry name" value="beta-beta-alpha zinc fingers"/>
    <property type="match status" value="1"/>
</dbReference>
<evidence type="ECO:0000256" key="3">
    <source>
        <dbReference type="ARBA" id="ARBA00022833"/>
    </source>
</evidence>
<evidence type="ECO:0000313" key="8">
    <source>
        <dbReference type="EMBL" id="KAH7537400.1"/>
    </source>
</evidence>
<dbReference type="AlphaFoldDB" id="A0A978VPC5"/>
<dbReference type="SMART" id="SM00614">
    <property type="entry name" value="ZnF_BED"/>
    <property type="match status" value="1"/>
</dbReference>
<proteinExistence type="predicted"/>
<feature type="domain" description="BED-type" evidence="7">
    <location>
        <begin position="40"/>
        <end position="97"/>
    </location>
</feature>
<evidence type="ECO:0000256" key="2">
    <source>
        <dbReference type="ARBA" id="ARBA00022771"/>
    </source>
</evidence>
<organism evidence="8 9">
    <name type="scientific">Ziziphus jujuba var. spinosa</name>
    <dbReference type="NCBI Taxonomy" id="714518"/>
    <lineage>
        <taxon>Eukaryota</taxon>
        <taxon>Viridiplantae</taxon>
        <taxon>Streptophyta</taxon>
        <taxon>Embryophyta</taxon>
        <taxon>Tracheophyta</taxon>
        <taxon>Spermatophyta</taxon>
        <taxon>Magnoliopsida</taxon>
        <taxon>eudicotyledons</taxon>
        <taxon>Gunneridae</taxon>
        <taxon>Pentapetalae</taxon>
        <taxon>rosids</taxon>
        <taxon>fabids</taxon>
        <taxon>Rosales</taxon>
        <taxon>Rhamnaceae</taxon>
        <taxon>Paliureae</taxon>
        <taxon>Ziziphus</taxon>
    </lineage>
</organism>
<dbReference type="PANTHER" id="PTHR46481">
    <property type="entry name" value="ZINC FINGER BED DOMAIN-CONTAINING PROTEIN 4"/>
    <property type="match status" value="1"/>
</dbReference>
<dbReference type="InterPro" id="IPR036236">
    <property type="entry name" value="Znf_C2H2_sf"/>
</dbReference>
<dbReference type="GO" id="GO:0003677">
    <property type="term" value="F:DNA binding"/>
    <property type="evidence" value="ECO:0007669"/>
    <property type="project" value="InterPro"/>
</dbReference>
<comment type="caution">
    <text evidence="8">The sequence shown here is derived from an EMBL/GenBank/DDBJ whole genome shotgun (WGS) entry which is preliminary data.</text>
</comment>
<gene>
    <name evidence="8" type="ORF">FEM48_Zijuj03G0088400</name>
</gene>
<dbReference type="PANTHER" id="PTHR46481:SF6">
    <property type="entry name" value="ZINC FINGER BED DOMAIN-CONTAINING PROTEIN RICESLEEPER 2-LIKE"/>
    <property type="match status" value="1"/>
</dbReference>
<dbReference type="PROSITE" id="PS50808">
    <property type="entry name" value="ZF_BED"/>
    <property type="match status" value="1"/>
</dbReference>
<dbReference type="GO" id="GO:0008270">
    <property type="term" value="F:zinc ion binding"/>
    <property type="evidence" value="ECO:0007669"/>
    <property type="project" value="UniProtKB-KW"/>
</dbReference>